<evidence type="ECO:0008006" key="3">
    <source>
        <dbReference type="Google" id="ProtNLM"/>
    </source>
</evidence>
<gene>
    <name evidence="1" type="ORF">HNP98_001520</name>
</gene>
<accession>A0ABX2FQD4</accession>
<reference evidence="1 2" key="1">
    <citation type="submission" date="2020-05" db="EMBL/GenBank/DDBJ databases">
        <title>Genomic Encyclopedia of Type Strains, Phase IV (KMG-V): Genome sequencing to study the core and pangenomes of soil and plant-associated prokaryotes.</title>
        <authorList>
            <person name="Whitman W."/>
        </authorList>
    </citation>
    <scope>NUCLEOTIDE SEQUENCE [LARGE SCALE GENOMIC DNA]</scope>
    <source>
        <strain evidence="1 2">9A</strain>
    </source>
</reference>
<proteinExistence type="predicted"/>
<name>A0ABX2FQD4_9BACT</name>
<organism evidence="1 2">
    <name type="scientific">Hymenobacter caeli</name>
    <dbReference type="NCBI Taxonomy" id="2735894"/>
    <lineage>
        <taxon>Bacteria</taxon>
        <taxon>Pseudomonadati</taxon>
        <taxon>Bacteroidota</taxon>
        <taxon>Cytophagia</taxon>
        <taxon>Cytophagales</taxon>
        <taxon>Hymenobacteraceae</taxon>
        <taxon>Hymenobacter</taxon>
    </lineage>
</organism>
<dbReference type="EMBL" id="JABSNP010000005">
    <property type="protein sequence ID" value="NRT18699.1"/>
    <property type="molecule type" value="Genomic_DNA"/>
</dbReference>
<protein>
    <recommendedName>
        <fullName evidence="3">STAS/SEC14 domain-containing protein</fullName>
    </recommendedName>
</protein>
<evidence type="ECO:0000313" key="2">
    <source>
        <dbReference type="Proteomes" id="UP000779507"/>
    </source>
</evidence>
<keyword evidence="2" id="KW-1185">Reference proteome</keyword>
<sequence length="140" mass="15915">MASRSLYFENAAGRIWEEPLDYLRLEYAPGPREEIVFRALLTHALRALTRRGRGKLLIDQRKMAPYSDAERAWLVGEWLPRAVREANYRYGAVVLAEDVFARVSMTRLALAARELGNTYKTFSTEAEAAEWLLAAGVARP</sequence>
<dbReference type="RefSeq" id="WP_173809438.1">
    <property type="nucleotide sequence ID" value="NZ_JABSNP010000005.1"/>
</dbReference>
<dbReference type="Proteomes" id="UP000779507">
    <property type="component" value="Unassembled WGS sequence"/>
</dbReference>
<evidence type="ECO:0000313" key="1">
    <source>
        <dbReference type="EMBL" id="NRT18699.1"/>
    </source>
</evidence>
<comment type="caution">
    <text evidence="1">The sequence shown here is derived from an EMBL/GenBank/DDBJ whole genome shotgun (WGS) entry which is preliminary data.</text>
</comment>